<comment type="caution">
    <text evidence="2">The sequence shown here is derived from an EMBL/GenBank/DDBJ whole genome shotgun (WGS) entry which is preliminary data.</text>
</comment>
<proteinExistence type="predicted"/>
<evidence type="ECO:0000313" key="3">
    <source>
        <dbReference type="Proteomes" id="UP000573499"/>
    </source>
</evidence>
<protein>
    <submittedName>
        <fullName evidence="2">Uncharacterized protein</fullName>
    </submittedName>
</protein>
<gene>
    <name evidence="2" type="ORF">H3H39_26775</name>
</gene>
<dbReference type="Proteomes" id="UP000573499">
    <property type="component" value="Unassembled WGS sequence"/>
</dbReference>
<feature type="region of interest" description="Disordered" evidence="1">
    <location>
        <begin position="126"/>
        <end position="159"/>
    </location>
</feature>
<keyword evidence="3" id="KW-1185">Reference proteome</keyword>
<dbReference type="AlphaFoldDB" id="A0A7W2INI9"/>
<sequence length="159" mass="17742">MYVRACKLHEDTGRALPRHRLAMLRPVDLGWLVYRECYDQEHKRIMMMARLLGEPGQPDVYPELRDAVMMVAENSVMTIRGLERTRAFCATTARISAAAVASEKQLCWQTIPGSWPMRCAQAVSRGASAPATSPASRSYPRAKASARNAIPARRARARA</sequence>
<dbReference type="RefSeq" id="WP_182157563.1">
    <property type="nucleotide sequence ID" value="NZ_JACEZU010000021.1"/>
</dbReference>
<name>A0A7W2INI9_9BURK</name>
<feature type="compositionally biased region" description="Low complexity" evidence="1">
    <location>
        <begin position="126"/>
        <end position="152"/>
    </location>
</feature>
<accession>A0A7W2INI9</accession>
<evidence type="ECO:0000313" key="2">
    <source>
        <dbReference type="EMBL" id="MBA5690646.1"/>
    </source>
</evidence>
<organism evidence="2 3">
    <name type="scientific">Rugamonas apoptosis</name>
    <dbReference type="NCBI Taxonomy" id="2758570"/>
    <lineage>
        <taxon>Bacteria</taxon>
        <taxon>Pseudomonadati</taxon>
        <taxon>Pseudomonadota</taxon>
        <taxon>Betaproteobacteria</taxon>
        <taxon>Burkholderiales</taxon>
        <taxon>Oxalobacteraceae</taxon>
        <taxon>Telluria group</taxon>
        <taxon>Rugamonas</taxon>
    </lineage>
</organism>
<evidence type="ECO:0000256" key="1">
    <source>
        <dbReference type="SAM" id="MobiDB-lite"/>
    </source>
</evidence>
<dbReference type="EMBL" id="JACEZU010000021">
    <property type="protein sequence ID" value="MBA5690646.1"/>
    <property type="molecule type" value="Genomic_DNA"/>
</dbReference>
<reference evidence="2 3" key="1">
    <citation type="submission" date="2020-07" db="EMBL/GenBank/DDBJ databases">
        <title>Novel species isolated from subtropical streams in China.</title>
        <authorList>
            <person name="Lu H."/>
        </authorList>
    </citation>
    <scope>NUCLEOTIDE SEQUENCE [LARGE SCALE GENOMIC DNA]</scope>
    <source>
        <strain evidence="2 3">LX47W</strain>
    </source>
</reference>